<feature type="signal peptide" evidence="2">
    <location>
        <begin position="1"/>
        <end position="21"/>
    </location>
</feature>
<dbReference type="InterPro" id="IPR017853">
    <property type="entry name" value="GH"/>
</dbReference>
<dbReference type="SMART" id="SM00768">
    <property type="entry name" value="X8"/>
    <property type="match status" value="1"/>
</dbReference>
<dbReference type="Gene3D" id="3.20.20.80">
    <property type="entry name" value="Glycosidases"/>
    <property type="match status" value="1"/>
</dbReference>
<name>A0A812NYI5_9DINO</name>
<sequence length="691" mass="76599">MRKCAALLLLVEVAASSLQLAEETLKFLDCQPGTESCEAEGNLHLLQYRGRRVPADPSPDEAVPAAPAKIPMKGVSYGPSPFTSAQRNKHQDYFCDAAKPLWGDSGRGDLSIIRSLGANTVRLYGNDPELHHAGFLDHARSLGLDVVPGMGDKAFETVQCKGGNFSCSEGVVSAYKKNLENGFLLANRSYHPAIKYFIVVNEPELKLPSLNEPRKFAKAIATAIDGVLTAEEAMGVVGPKPNLTVTFSFASCKRCAQFGDRPGLGQLWTLRHALLHPDKYGIQAKHNLTDFFNTRFTYSFNSGNPSAEIQELFLKYYEEIFPHTPIFVAEYHNPGNPNLQGDLEDILSAAANSSLLLGISFFEFQNRYDQAGHLVWGMFDPQKDPGGKQRLKFEEFEAAVPCLSPIFDAGVRTIAEQLTAAYGGPGITPTRLCLPSPQEVVVSEHGFHQMVGLNNITAMQQFVKRVVEKLGGFVPYVVPKEFAELFLHPQTSYSDLEAMLVGHPQWARWDMFSACTVDRTALESTLGGKIGYVCGQGYADCSKIPDVCKKDVWDTASWVFGSHFREFLYASDETPKPLRHCYLDGAAQFVRSSIWKKSALRHECVVPMGWTDPNKVFITQNGFYHIWSDHDPVAMSIFIQRAVEHTGGKVLSRVPRRFVRHMLGLEASFKSLQALWSSGRLSRSFLGVVCR</sequence>
<evidence type="ECO:0000313" key="5">
    <source>
        <dbReference type="Proteomes" id="UP000601435"/>
    </source>
</evidence>
<proteinExistence type="predicted"/>
<protein>
    <submittedName>
        <fullName evidence="4">Herc2 protein</fullName>
    </submittedName>
</protein>
<evidence type="ECO:0000256" key="1">
    <source>
        <dbReference type="ARBA" id="ARBA00022729"/>
    </source>
</evidence>
<evidence type="ECO:0000313" key="4">
    <source>
        <dbReference type="EMBL" id="CAE7342259.1"/>
    </source>
</evidence>
<dbReference type="AlphaFoldDB" id="A0A812NYI5"/>
<reference evidence="4" key="1">
    <citation type="submission" date="2021-02" db="EMBL/GenBank/DDBJ databases">
        <authorList>
            <person name="Dougan E. K."/>
            <person name="Rhodes N."/>
            <person name="Thang M."/>
            <person name="Chan C."/>
        </authorList>
    </citation>
    <scope>NUCLEOTIDE SEQUENCE</scope>
</reference>
<comment type="caution">
    <text evidence="4">The sequence shown here is derived from an EMBL/GenBank/DDBJ whole genome shotgun (WGS) entry which is preliminary data.</text>
</comment>
<dbReference type="EMBL" id="CAJNJA010014435">
    <property type="protein sequence ID" value="CAE7342259.1"/>
    <property type="molecule type" value="Genomic_DNA"/>
</dbReference>
<feature type="chain" id="PRO_5032426752" evidence="2">
    <location>
        <begin position="22"/>
        <end position="691"/>
    </location>
</feature>
<dbReference type="SUPFAM" id="SSF51445">
    <property type="entry name" value="(Trans)glycosidases"/>
    <property type="match status" value="1"/>
</dbReference>
<evidence type="ECO:0000259" key="3">
    <source>
        <dbReference type="SMART" id="SM00768"/>
    </source>
</evidence>
<keyword evidence="5" id="KW-1185">Reference proteome</keyword>
<dbReference type="Proteomes" id="UP000601435">
    <property type="component" value="Unassembled WGS sequence"/>
</dbReference>
<gene>
    <name evidence="4" type="primary">Herc2</name>
    <name evidence="4" type="ORF">SNEC2469_LOCUS8828</name>
</gene>
<dbReference type="InterPro" id="IPR012946">
    <property type="entry name" value="X8"/>
</dbReference>
<accession>A0A812NYI5</accession>
<evidence type="ECO:0000256" key="2">
    <source>
        <dbReference type="SAM" id="SignalP"/>
    </source>
</evidence>
<dbReference type="OrthoDB" id="421038at2759"/>
<feature type="domain" description="X8" evidence="3">
    <location>
        <begin position="513"/>
        <end position="606"/>
    </location>
</feature>
<keyword evidence="1 2" id="KW-0732">Signal</keyword>
<organism evidence="4 5">
    <name type="scientific">Symbiodinium necroappetens</name>
    <dbReference type="NCBI Taxonomy" id="1628268"/>
    <lineage>
        <taxon>Eukaryota</taxon>
        <taxon>Sar</taxon>
        <taxon>Alveolata</taxon>
        <taxon>Dinophyceae</taxon>
        <taxon>Suessiales</taxon>
        <taxon>Symbiodiniaceae</taxon>
        <taxon>Symbiodinium</taxon>
    </lineage>
</organism>